<evidence type="ECO:0000313" key="2">
    <source>
        <dbReference type="Proteomes" id="UP000694892"/>
    </source>
</evidence>
<organism evidence="1 2">
    <name type="scientific">Xenopus laevis</name>
    <name type="common">African clawed frog</name>
    <dbReference type="NCBI Taxonomy" id="8355"/>
    <lineage>
        <taxon>Eukaryota</taxon>
        <taxon>Metazoa</taxon>
        <taxon>Chordata</taxon>
        <taxon>Craniata</taxon>
        <taxon>Vertebrata</taxon>
        <taxon>Euteleostomi</taxon>
        <taxon>Amphibia</taxon>
        <taxon>Batrachia</taxon>
        <taxon>Anura</taxon>
        <taxon>Pipoidea</taxon>
        <taxon>Pipidae</taxon>
        <taxon>Xenopodinae</taxon>
        <taxon>Xenopus</taxon>
        <taxon>Xenopus</taxon>
    </lineage>
</organism>
<proteinExistence type="predicted"/>
<dbReference type="Proteomes" id="UP000694892">
    <property type="component" value="Chromosome 8L"/>
</dbReference>
<sequence length="117" mass="13509">MKKVPGVPIKCGFYDLGLPPTTDPQQVLLDAVGDLPNTSKGTRTLIKILHHYGRKTILMHWMGGVSPTMKKWRRQVNTVLPLYKLTFEKRGNMTKFTKIWEPWLTQEGLDVDYRNLI</sequence>
<protein>
    <submittedName>
        <fullName evidence="1">Uncharacterized protein</fullName>
    </submittedName>
</protein>
<evidence type="ECO:0000313" key="1">
    <source>
        <dbReference type="EMBL" id="OCT68719.1"/>
    </source>
</evidence>
<gene>
    <name evidence="1" type="ORF">XELAEV_18040007mg</name>
</gene>
<reference evidence="2" key="1">
    <citation type="journal article" date="2016" name="Nature">
        <title>Genome evolution in the allotetraploid frog Xenopus laevis.</title>
        <authorList>
            <person name="Session A.M."/>
            <person name="Uno Y."/>
            <person name="Kwon T."/>
            <person name="Chapman J.A."/>
            <person name="Toyoda A."/>
            <person name="Takahashi S."/>
            <person name="Fukui A."/>
            <person name="Hikosaka A."/>
            <person name="Suzuki A."/>
            <person name="Kondo M."/>
            <person name="van Heeringen S.J."/>
            <person name="Quigley I."/>
            <person name="Heinz S."/>
            <person name="Ogino H."/>
            <person name="Ochi H."/>
            <person name="Hellsten U."/>
            <person name="Lyons J.B."/>
            <person name="Simakov O."/>
            <person name="Putnam N."/>
            <person name="Stites J."/>
            <person name="Kuroki Y."/>
            <person name="Tanaka T."/>
            <person name="Michiue T."/>
            <person name="Watanabe M."/>
            <person name="Bogdanovic O."/>
            <person name="Lister R."/>
            <person name="Georgiou G."/>
            <person name="Paranjpe S.S."/>
            <person name="van Kruijsbergen I."/>
            <person name="Shu S."/>
            <person name="Carlson J."/>
            <person name="Kinoshita T."/>
            <person name="Ohta Y."/>
            <person name="Mawaribuchi S."/>
            <person name="Jenkins J."/>
            <person name="Grimwood J."/>
            <person name="Schmutz J."/>
            <person name="Mitros T."/>
            <person name="Mozaffari S.V."/>
            <person name="Suzuki Y."/>
            <person name="Haramoto Y."/>
            <person name="Yamamoto T.S."/>
            <person name="Takagi C."/>
            <person name="Heald R."/>
            <person name="Miller K."/>
            <person name="Haudenschild C."/>
            <person name="Kitzman J."/>
            <person name="Nakayama T."/>
            <person name="Izutsu Y."/>
            <person name="Robert J."/>
            <person name="Fortriede J."/>
            <person name="Burns K."/>
            <person name="Lotay V."/>
            <person name="Karimi K."/>
            <person name="Yasuoka Y."/>
            <person name="Dichmann D.S."/>
            <person name="Flajnik M.F."/>
            <person name="Houston D.W."/>
            <person name="Shendure J."/>
            <person name="DuPasquier L."/>
            <person name="Vize P.D."/>
            <person name="Zorn A.M."/>
            <person name="Ito M."/>
            <person name="Marcotte E.M."/>
            <person name="Wallingford J.B."/>
            <person name="Ito Y."/>
            <person name="Asashima M."/>
            <person name="Ueno N."/>
            <person name="Matsuda Y."/>
            <person name="Veenstra G.J."/>
            <person name="Fujiyama A."/>
            <person name="Harland R.M."/>
            <person name="Taira M."/>
            <person name="Rokhsar D.S."/>
        </authorList>
    </citation>
    <scope>NUCLEOTIDE SEQUENCE [LARGE SCALE GENOMIC DNA]</scope>
    <source>
        <strain evidence="2">J</strain>
    </source>
</reference>
<accession>A0A974H8J0</accession>
<dbReference type="AlphaFoldDB" id="A0A974H8J0"/>
<dbReference type="EMBL" id="CM004480">
    <property type="protein sequence ID" value="OCT68719.1"/>
    <property type="molecule type" value="Genomic_DNA"/>
</dbReference>
<name>A0A974H8J0_XENLA</name>